<dbReference type="EMBL" id="BGZK01001217">
    <property type="protein sequence ID" value="GBP74668.1"/>
    <property type="molecule type" value="Genomic_DNA"/>
</dbReference>
<dbReference type="Proteomes" id="UP000299102">
    <property type="component" value="Unassembled WGS sequence"/>
</dbReference>
<protein>
    <submittedName>
        <fullName evidence="1">Uncharacterized protein</fullName>
    </submittedName>
</protein>
<evidence type="ECO:0000313" key="1">
    <source>
        <dbReference type="EMBL" id="GBP74668.1"/>
    </source>
</evidence>
<comment type="caution">
    <text evidence="1">The sequence shown here is derived from an EMBL/GenBank/DDBJ whole genome shotgun (WGS) entry which is preliminary data.</text>
</comment>
<proteinExistence type="predicted"/>
<reference evidence="1 2" key="1">
    <citation type="journal article" date="2019" name="Commun. Biol.">
        <title>The bagworm genome reveals a unique fibroin gene that provides high tensile strength.</title>
        <authorList>
            <person name="Kono N."/>
            <person name="Nakamura H."/>
            <person name="Ohtoshi R."/>
            <person name="Tomita M."/>
            <person name="Numata K."/>
            <person name="Arakawa K."/>
        </authorList>
    </citation>
    <scope>NUCLEOTIDE SEQUENCE [LARGE SCALE GENOMIC DNA]</scope>
</reference>
<keyword evidence="2" id="KW-1185">Reference proteome</keyword>
<sequence length="229" mass="25527">MIKEENQTLPIRQKLFIKEVARETERGRPSPAAGAGVRLTSLFNCQHSSSFSFHCSLALSLLHQPTPSSMRYPIPVQEASNPLYGEYERHSRFGRRRRGKLQRGKCALWRLARKLHAADVSIIAHTPPGSVYSAPSQGAGHHRKGDMSQSTLHISHIAYRLTAAIGMPRTAVARFAVTKYALSTGCRTRSRSFTRRRPHRLKSIRLHLDIAGTMQTHAQALLPPRAAPA</sequence>
<evidence type="ECO:0000313" key="2">
    <source>
        <dbReference type="Proteomes" id="UP000299102"/>
    </source>
</evidence>
<dbReference type="AlphaFoldDB" id="A0A4C1YF37"/>
<gene>
    <name evidence="1" type="ORF">EVAR_51595_1</name>
</gene>
<accession>A0A4C1YF37</accession>
<name>A0A4C1YF37_EUMVA</name>
<organism evidence="1 2">
    <name type="scientific">Eumeta variegata</name>
    <name type="common">Bagworm moth</name>
    <name type="synonym">Eumeta japonica</name>
    <dbReference type="NCBI Taxonomy" id="151549"/>
    <lineage>
        <taxon>Eukaryota</taxon>
        <taxon>Metazoa</taxon>
        <taxon>Ecdysozoa</taxon>
        <taxon>Arthropoda</taxon>
        <taxon>Hexapoda</taxon>
        <taxon>Insecta</taxon>
        <taxon>Pterygota</taxon>
        <taxon>Neoptera</taxon>
        <taxon>Endopterygota</taxon>
        <taxon>Lepidoptera</taxon>
        <taxon>Glossata</taxon>
        <taxon>Ditrysia</taxon>
        <taxon>Tineoidea</taxon>
        <taxon>Psychidae</taxon>
        <taxon>Oiketicinae</taxon>
        <taxon>Eumeta</taxon>
    </lineage>
</organism>